<feature type="transmembrane region" description="Helical" evidence="8">
    <location>
        <begin position="75"/>
        <end position="96"/>
    </location>
</feature>
<comment type="caution">
    <text evidence="9">The sequence shown here is derived from an EMBL/GenBank/DDBJ whole genome shotgun (WGS) entry which is preliminary data.</text>
</comment>
<evidence type="ECO:0000313" key="10">
    <source>
        <dbReference type="Proteomes" id="UP001500880"/>
    </source>
</evidence>
<evidence type="ECO:0000256" key="2">
    <source>
        <dbReference type="ARBA" id="ARBA00022448"/>
    </source>
</evidence>
<keyword evidence="2" id="KW-0813">Transport</keyword>
<keyword evidence="4 8" id="KW-0812">Transmembrane</keyword>
<evidence type="ECO:0000256" key="6">
    <source>
        <dbReference type="ARBA" id="ARBA00022989"/>
    </source>
</evidence>
<feature type="transmembrane region" description="Helical" evidence="8">
    <location>
        <begin position="345"/>
        <end position="367"/>
    </location>
</feature>
<dbReference type="PANTHER" id="PTHR42865:SF7">
    <property type="entry name" value="PROTON_GLUTAMATE-ASPARTATE SYMPORTER"/>
    <property type="match status" value="1"/>
</dbReference>
<evidence type="ECO:0000256" key="7">
    <source>
        <dbReference type="ARBA" id="ARBA00023136"/>
    </source>
</evidence>
<evidence type="ECO:0000256" key="4">
    <source>
        <dbReference type="ARBA" id="ARBA00022692"/>
    </source>
</evidence>
<reference evidence="9 10" key="1">
    <citation type="journal article" date="2019" name="Int. J. Syst. Evol. Microbiol.">
        <title>The Global Catalogue of Microorganisms (GCM) 10K type strain sequencing project: providing services to taxonomists for standard genome sequencing and annotation.</title>
        <authorList>
            <consortium name="The Broad Institute Genomics Platform"/>
            <consortium name="The Broad Institute Genome Sequencing Center for Infectious Disease"/>
            <person name="Wu L."/>
            <person name="Ma J."/>
        </authorList>
    </citation>
    <scope>NUCLEOTIDE SEQUENCE [LARGE SCALE GENOMIC DNA]</scope>
    <source>
        <strain evidence="9 10">JCM 12389</strain>
    </source>
</reference>
<dbReference type="Gene3D" id="1.10.3860.10">
    <property type="entry name" value="Sodium:dicarboxylate symporter"/>
    <property type="match status" value="1"/>
</dbReference>
<accession>A0ABN1BKT5</accession>
<dbReference type="Pfam" id="PF00375">
    <property type="entry name" value="SDF"/>
    <property type="match status" value="1"/>
</dbReference>
<keyword evidence="10" id="KW-1185">Reference proteome</keyword>
<evidence type="ECO:0000256" key="3">
    <source>
        <dbReference type="ARBA" id="ARBA00022475"/>
    </source>
</evidence>
<feature type="transmembrane region" description="Helical" evidence="8">
    <location>
        <begin position="206"/>
        <end position="231"/>
    </location>
</feature>
<comment type="subcellular location">
    <subcellularLocation>
        <location evidence="1">Cell membrane</location>
        <topology evidence="1">Multi-pass membrane protein</topology>
    </subcellularLocation>
</comment>
<dbReference type="SUPFAM" id="SSF118215">
    <property type="entry name" value="Proton glutamate symport protein"/>
    <property type="match status" value="1"/>
</dbReference>
<dbReference type="Proteomes" id="UP001500880">
    <property type="component" value="Unassembled WGS sequence"/>
</dbReference>
<keyword evidence="7 8" id="KW-0472">Membrane</keyword>
<evidence type="ECO:0000256" key="5">
    <source>
        <dbReference type="ARBA" id="ARBA00022847"/>
    </source>
</evidence>
<dbReference type="PRINTS" id="PR00173">
    <property type="entry name" value="EDTRNSPORT"/>
</dbReference>
<keyword evidence="3" id="KW-1003">Cell membrane</keyword>
<protein>
    <submittedName>
        <fullName evidence="9">Dicarboxylate/amino acid:cation symporter</fullName>
    </submittedName>
</protein>
<gene>
    <name evidence="9" type="ORF">GCM10008986_29270</name>
</gene>
<keyword evidence="6 8" id="KW-1133">Transmembrane helix</keyword>
<evidence type="ECO:0000256" key="1">
    <source>
        <dbReference type="ARBA" id="ARBA00004651"/>
    </source>
</evidence>
<proteinExistence type="predicted"/>
<dbReference type="InterPro" id="IPR036458">
    <property type="entry name" value="Na:dicarbo_symporter_sf"/>
</dbReference>
<dbReference type="EMBL" id="BAAADO010000006">
    <property type="protein sequence ID" value="GAA0500142.1"/>
    <property type="molecule type" value="Genomic_DNA"/>
</dbReference>
<keyword evidence="5" id="KW-0769">Symport</keyword>
<dbReference type="PANTHER" id="PTHR42865">
    <property type="entry name" value="PROTON/GLUTAMATE-ASPARTATE SYMPORTER"/>
    <property type="match status" value="1"/>
</dbReference>
<feature type="transmembrane region" description="Helical" evidence="8">
    <location>
        <begin position="243"/>
        <end position="265"/>
    </location>
</feature>
<evidence type="ECO:0000256" key="8">
    <source>
        <dbReference type="SAM" id="Phobius"/>
    </source>
</evidence>
<sequence length="408" mass="42888">MKKPSLLTQILLAFVIAIILGAIVGPDIKVVQPLGDLFLRLIQFIIVPLILSTLIVGVAGTGNVKKLGRMGGKTIIYYLATSAIAITIGLGIGYVLQPGAGVDIPSESVGDEPVTEEQNVTDTLLNIIPQNPFQAMVEGEILQIIFFALFVGIAISLVGEKAQTVYRFFEGFAEVMYKITGMIILLAPIGVFGLIAPVVGEYGIGVILPLLKVILGVLIACLLHAIITYSMVVKAFGKMNPLVFFKGIAPAGLFAFSSASSAGTLPLTMKNAQENLGVSQKTSSFVLPLGATINMDGTAIYQGVAVLFIAQFYGIELSISQLLSVVLIATLASIGTAGVPGAGMIMLTLVLTNINLPLGGIALIAGVDRILDMFRTSINVIGDAAGAVVVDRTEKKHADEDKNLEYSV</sequence>
<dbReference type="RefSeq" id="WP_343842641.1">
    <property type="nucleotide sequence ID" value="NZ_BAAADO010000006.1"/>
</dbReference>
<dbReference type="InterPro" id="IPR018107">
    <property type="entry name" value="Na-dicarboxylate_symporter_CS"/>
</dbReference>
<feature type="transmembrane region" description="Helical" evidence="8">
    <location>
        <begin position="141"/>
        <end position="158"/>
    </location>
</feature>
<organism evidence="9 10">
    <name type="scientific">Salinibacillus aidingensis</name>
    <dbReference type="NCBI Taxonomy" id="237684"/>
    <lineage>
        <taxon>Bacteria</taxon>
        <taxon>Bacillati</taxon>
        <taxon>Bacillota</taxon>
        <taxon>Bacilli</taxon>
        <taxon>Bacillales</taxon>
        <taxon>Bacillaceae</taxon>
        <taxon>Salinibacillus</taxon>
    </lineage>
</organism>
<feature type="transmembrane region" description="Helical" evidence="8">
    <location>
        <begin position="285"/>
        <end position="310"/>
    </location>
</feature>
<feature type="transmembrane region" description="Helical" evidence="8">
    <location>
        <begin position="322"/>
        <end position="339"/>
    </location>
</feature>
<name>A0ABN1BKT5_9BACI</name>
<feature type="transmembrane region" description="Helical" evidence="8">
    <location>
        <begin position="37"/>
        <end position="63"/>
    </location>
</feature>
<dbReference type="InterPro" id="IPR001991">
    <property type="entry name" value="Na-dicarboxylate_symporter"/>
</dbReference>
<feature type="transmembrane region" description="Helical" evidence="8">
    <location>
        <begin position="179"/>
        <end position="200"/>
    </location>
</feature>
<dbReference type="PROSITE" id="PS00714">
    <property type="entry name" value="NA_DICARBOXYL_SYMP_2"/>
    <property type="match status" value="1"/>
</dbReference>
<evidence type="ECO:0000313" key="9">
    <source>
        <dbReference type="EMBL" id="GAA0500142.1"/>
    </source>
</evidence>